<feature type="domain" description="EamA" evidence="2">
    <location>
        <begin position="14"/>
        <end position="146"/>
    </location>
</feature>
<gene>
    <name evidence="3" type="ORF">CR159_13330</name>
</gene>
<sequence>MSPISYGATRPFAGIAFLVLSAWALSGLDASGKWVMAAGVSLLMLCWVRYVVHFLLVLGLVLPTRGRGVLRSVRPGAQLLRGSVMLLATLSFFNTLRYLPQAEATAINFLAPLIMLSLAPWLLKEPARISRWVGAAGGFIGVLIIIRPDGGLDPTGTVFGLITAFLFAGQFIATRRVAVDDPFTTLIWSGAVGSACLTVALPFVLPAAWPFLVALEPWHWLVLVSTGFWGAAGHLLQIQAYRHAPASMLAPFIYLQIISAATLGWLIWDQFPDALTWLGIAIICASGVSLGLWEWRDSRRRR</sequence>
<dbReference type="PANTHER" id="PTHR22911">
    <property type="entry name" value="ACYL-MALONYL CONDENSING ENZYME-RELATED"/>
    <property type="match status" value="1"/>
</dbReference>
<dbReference type="GO" id="GO:0016020">
    <property type="term" value="C:membrane"/>
    <property type="evidence" value="ECO:0007669"/>
    <property type="project" value="InterPro"/>
</dbReference>
<keyword evidence="1" id="KW-0812">Transmembrane</keyword>
<feature type="transmembrane region" description="Helical" evidence="1">
    <location>
        <begin position="158"/>
        <end position="174"/>
    </location>
</feature>
<feature type="transmembrane region" description="Helical" evidence="1">
    <location>
        <begin position="218"/>
        <end position="236"/>
    </location>
</feature>
<evidence type="ECO:0000313" key="3">
    <source>
        <dbReference type="EMBL" id="PLC49288.1"/>
    </source>
</evidence>
<feature type="transmembrane region" description="Helical" evidence="1">
    <location>
        <begin position="186"/>
        <end position="212"/>
    </location>
</feature>
<evidence type="ECO:0000259" key="2">
    <source>
        <dbReference type="Pfam" id="PF00892"/>
    </source>
</evidence>
<dbReference type="RefSeq" id="WP_102074457.1">
    <property type="nucleotide sequence ID" value="NZ_PDNW01000011.1"/>
</dbReference>
<accession>A0A2N4U2Q0</accession>
<dbReference type="InterPro" id="IPR000620">
    <property type="entry name" value="EamA_dom"/>
</dbReference>
<dbReference type="AlphaFoldDB" id="A0A2N4U2Q0"/>
<feature type="domain" description="EamA" evidence="2">
    <location>
        <begin position="156"/>
        <end position="286"/>
    </location>
</feature>
<feature type="transmembrane region" description="Helical" evidence="1">
    <location>
        <begin position="79"/>
        <end position="99"/>
    </location>
</feature>
<feature type="transmembrane region" description="Helical" evidence="1">
    <location>
        <begin position="129"/>
        <end position="146"/>
    </location>
</feature>
<dbReference type="Proteomes" id="UP000234190">
    <property type="component" value="Unassembled WGS sequence"/>
</dbReference>
<dbReference type="Pfam" id="PF00892">
    <property type="entry name" value="EamA"/>
    <property type="match status" value="2"/>
</dbReference>
<reference evidence="3 4" key="1">
    <citation type="submission" date="2017-10" db="EMBL/GenBank/DDBJ databases">
        <title>Two draft genome sequences of Pusillimonas sp. strains isolated from a nitrate- and radionuclide-contaminated groundwater in Russia.</title>
        <authorList>
            <person name="Grouzdev D.S."/>
            <person name="Tourova T.P."/>
            <person name="Goeva M.A."/>
            <person name="Babich T.L."/>
            <person name="Sokolova D.S."/>
            <person name="Abdullin R."/>
            <person name="Poltaraus A.B."/>
            <person name="Toshchakov S.V."/>
            <person name="Nazina T.N."/>
        </authorList>
    </citation>
    <scope>NUCLEOTIDE SEQUENCE [LARGE SCALE GENOMIC DNA]</scope>
    <source>
        <strain evidence="3 4">JR1/69-3-13</strain>
    </source>
</reference>
<feature type="transmembrane region" description="Helical" evidence="1">
    <location>
        <begin position="105"/>
        <end position="122"/>
    </location>
</feature>
<comment type="caution">
    <text evidence="3">The sequence shown here is derived from an EMBL/GenBank/DDBJ whole genome shotgun (WGS) entry which is preliminary data.</text>
</comment>
<protein>
    <submittedName>
        <fullName evidence="3">EamA family transporter</fullName>
    </submittedName>
</protein>
<dbReference type="SUPFAM" id="SSF103481">
    <property type="entry name" value="Multidrug resistance efflux transporter EmrE"/>
    <property type="match status" value="2"/>
</dbReference>
<feature type="transmembrane region" description="Helical" evidence="1">
    <location>
        <begin position="34"/>
        <end position="58"/>
    </location>
</feature>
<keyword evidence="1" id="KW-0472">Membrane</keyword>
<dbReference type="InterPro" id="IPR037185">
    <property type="entry name" value="EmrE-like"/>
</dbReference>
<evidence type="ECO:0000313" key="4">
    <source>
        <dbReference type="Proteomes" id="UP000234190"/>
    </source>
</evidence>
<feature type="transmembrane region" description="Helical" evidence="1">
    <location>
        <begin position="248"/>
        <end position="268"/>
    </location>
</feature>
<keyword evidence="4" id="KW-1185">Reference proteome</keyword>
<dbReference type="EMBL" id="PDNW01000011">
    <property type="protein sequence ID" value="PLC49288.1"/>
    <property type="molecule type" value="Genomic_DNA"/>
</dbReference>
<evidence type="ECO:0000256" key="1">
    <source>
        <dbReference type="SAM" id="Phobius"/>
    </source>
</evidence>
<name>A0A2N4U2Q0_9BURK</name>
<organism evidence="3 4">
    <name type="scientific">Pollutimonas subterranea</name>
    <dbReference type="NCBI Taxonomy" id="2045210"/>
    <lineage>
        <taxon>Bacteria</taxon>
        <taxon>Pseudomonadati</taxon>
        <taxon>Pseudomonadota</taxon>
        <taxon>Betaproteobacteria</taxon>
        <taxon>Burkholderiales</taxon>
        <taxon>Alcaligenaceae</taxon>
        <taxon>Pollutimonas</taxon>
    </lineage>
</organism>
<keyword evidence="1" id="KW-1133">Transmembrane helix</keyword>
<dbReference type="OrthoDB" id="8584557at2"/>
<feature type="transmembrane region" description="Helical" evidence="1">
    <location>
        <begin position="274"/>
        <end position="293"/>
    </location>
</feature>
<proteinExistence type="predicted"/>
<dbReference type="PANTHER" id="PTHR22911:SF103">
    <property type="entry name" value="BLR2811 PROTEIN"/>
    <property type="match status" value="1"/>
</dbReference>